<dbReference type="Gene3D" id="1.10.150.130">
    <property type="match status" value="1"/>
</dbReference>
<dbReference type="GO" id="GO:0005737">
    <property type="term" value="C:cytoplasm"/>
    <property type="evidence" value="ECO:0007669"/>
    <property type="project" value="UniProtKB-SubCell"/>
</dbReference>
<dbReference type="InterPro" id="IPR050090">
    <property type="entry name" value="Tyrosine_recombinase_XerCD"/>
</dbReference>
<evidence type="ECO:0000259" key="13">
    <source>
        <dbReference type="PROSITE" id="PS51900"/>
    </source>
</evidence>
<name>A0A1I0KGC2_9FIRM</name>
<dbReference type="Proteomes" id="UP000182121">
    <property type="component" value="Unassembled WGS sequence"/>
</dbReference>
<evidence type="ECO:0000256" key="7">
    <source>
        <dbReference type="ARBA" id="ARBA00022908"/>
    </source>
</evidence>
<evidence type="ECO:0000256" key="1">
    <source>
        <dbReference type="ARBA" id="ARBA00003283"/>
    </source>
</evidence>
<evidence type="ECO:0000256" key="3">
    <source>
        <dbReference type="ARBA" id="ARBA00008857"/>
    </source>
</evidence>
<dbReference type="PANTHER" id="PTHR30349:SF77">
    <property type="entry name" value="TYROSINE RECOMBINASE XERC"/>
    <property type="match status" value="1"/>
</dbReference>
<keyword evidence="4" id="KW-0963">Cytoplasm</keyword>
<dbReference type="EMBL" id="FOIO01000137">
    <property type="protein sequence ID" value="SEU22872.1"/>
    <property type="molecule type" value="Genomic_DNA"/>
</dbReference>
<dbReference type="GO" id="GO:0003677">
    <property type="term" value="F:DNA binding"/>
    <property type="evidence" value="ECO:0007669"/>
    <property type="project" value="UniProtKB-UniRule"/>
</dbReference>
<dbReference type="GO" id="GO:0051301">
    <property type="term" value="P:cell division"/>
    <property type="evidence" value="ECO:0007669"/>
    <property type="project" value="UniProtKB-KW"/>
</dbReference>
<dbReference type="Gene3D" id="1.10.443.10">
    <property type="entry name" value="Intergrase catalytic core"/>
    <property type="match status" value="1"/>
</dbReference>
<keyword evidence="7" id="KW-0229">DNA integration</keyword>
<dbReference type="GO" id="GO:0015074">
    <property type="term" value="P:DNA integration"/>
    <property type="evidence" value="ECO:0007669"/>
    <property type="project" value="UniProtKB-KW"/>
</dbReference>
<reference evidence="15 16" key="1">
    <citation type="submission" date="2016-10" db="EMBL/GenBank/DDBJ databases">
        <authorList>
            <person name="Varghese N."/>
            <person name="Submissions S."/>
        </authorList>
    </citation>
    <scope>NUCLEOTIDE SEQUENCE [LARGE SCALE GENOMIC DNA]</scope>
    <source>
        <strain evidence="15 16">NLAE-zl-C196</strain>
    </source>
</reference>
<dbReference type="RefSeq" id="WP_003523572.1">
    <property type="nucleotide sequence ID" value="NZ_CABKQO010000001.1"/>
</dbReference>
<dbReference type="Proteomes" id="UP000501069">
    <property type="component" value="Chromosome"/>
</dbReference>
<feature type="domain" description="Core-binding (CB)" evidence="13">
    <location>
        <begin position="57"/>
        <end position="133"/>
    </location>
</feature>
<keyword evidence="10" id="KW-0131">Cell cycle</keyword>
<sequence>MEEFKNEVMMQLQNNEVFNSEMLLMIDQAISYVMRSYQIQRMCTEVAIQTVKRCPELDAFILRKEFRGLSEDTIRQYRYLLNAFVAWLDKDVKYVVSDDIRTFLNEYAKINNISDRTKDSKRLIICSFYQFLHQNGYIKENPAAAVEPIKYKQKVREPLSHMEVELMRRACKTDFDEALFETFYSTGCRVSEVANMKIDDIDFDKEQIKVCGKGDKERFVLLTPRAHLSLKLYLDKRHDNNPGVFVSENKSHKPLGKCSLENRIKELGKRAGIGRPVTPHIIRHTTASHLLEHTDIDVVQDLLGHTKIETTRIYAKTSSERIKSGFRKASL</sequence>
<dbReference type="InterPro" id="IPR011010">
    <property type="entry name" value="DNA_brk_join_enz"/>
</dbReference>
<dbReference type="Pfam" id="PF13495">
    <property type="entry name" value="Phage_int_SAM_4"/>
    <property type="match status" value="1"/>
</dbReference>
<evidence type="ECO:0000256" key="8">
    <source>
        <dbReference type="ARBA" id="ARBA00023125"/>
    </source>
</evidence>
<comment type="similarity">
    <text evidence="3">Belongs to the 'phage' integrase family.</text>
</comment>
<reference evidence="14 17" key="2">
    <citation type="submission" date="2019-11" db="EMBL/GenBank/DDBJ databases">
        <title>FDA dAtabase for Regulatory Grade micrObial Sequences (FDA-ARGOS): Supporting development and validation of Infectious Disease Dx tests.</title>
        <authorList>
            <person name="Turner S."/>
            <person name="Byrd R."/>
            <person name="Tallon L."/>
            <person name="Sadzewicz L."/>
            <person name="Vavikolanu K."/>
            <person name="Mehta A."/>
            <person name="Aluvathingal J."/>
            <person name="Nadendla S."/>
            <person name="Myers T."/>
            <person name="Yan Y."/>
            <person name="Sichtig H."/>
        </authorList>
    </citation>
    <scope>NUCLEOTIDE SEQUENCE [LARGE SCALE GENOMIC DNA]</scope>
    <source>
        <strain evidence="14 17">FDAARGOS_739</strain>
    </source>
</reference>
<dbReference type="PROSITE" id="PS51898">
    <property type="entry name" value="TYR_RECOMBINASE"/>
    <property type="match status" value="1"/>
</dbReference>
<keyword evidence="6" id="KW-0159">Chromosome partition</keyword>
<dbReference type="InterPro" id="IPR004107">
    <property type="entry name" value="Integrase_SAM-like_N"/>
</dbReference>
<dbReference type="GeneID" id="57964840"/>
<evidence type="ECO:0000256" key="5">
    <source>
        <dbReference type="ARBA" id="ARBA00022618"/>
    </source>
</evidence>
<dbReference type="InterPro" id="IPR013762">
    <property type="entry name" value="Integrase-like_cat_sf"/>
</dbReference>
<evidence type="ECO:0000256" key="2">
    <source>
        <dbReference type="ARBA" id="ARBA00004496"/>
    </source>
</evidence>
<dbReference type="PROSITE" id="PS51900">
    <property type="entry name" value="CB"/>
    <property type="match status" value="1"/>
</dbReference>
<feature type="domain" description="Tyr recombinase" evidence="12">
    <location>
        <begin position="154"/>
        <end position="327"/>
    </location>
</feature>
<evidence type="ECO:0000313" key="16">
    <source>
        <dbReference type="Proteomes" id="UP000182121"/>
    </source>
</evidence>
<gene>
    <name evidence="14" type="ORF">FOC47_26930</name>
    <name evidence="15" type="ORF">SAMN05216521_11372</name>
</gene>
<keyword evidence="9" id="KW-0233">DNA recombination</keyword>
<organism evidence="15 16">
    <name type="scientific">Enterocloster clostridioformis</name>
    <dbReference type="NCBI Taxonomy" id="1531"/>
    <lineage>
        <taxon>Bacteria</taxon>
        <taxon>Bacillati</taxon>
        <taxon>Bacillota</taxon>
        <taxon>Clostridia</taxon>
        <taxon>Lachnospirales</taxon>
        <taxon>Lachnospiraceae</taxon>
        <taxon>Enterocloster</taxon>
    </lineage>
</organism>
<dbReference type="GO" id="GO:0006310">
    <property type="term" value="P:DNA recombination"/>
    <property type="evidence" value="ECO:0007669"/>
    <property type="project" value="UniProtKB-KW"/>
</dbReference>
<evidence type="ECO:0000256" key="9">
    <source>
        <dbReference type="ARBA" id="ARBA00023172"/>
    </source>
</evidence>
<evidence type="ECO:0000259" key="12">
    <source>
        <dbReference type="PROSITE" id="PS51898"/>
    </source>
</evidence>
<comment type="subcellular location">
    <subcellularLocation>
        <location evidence="2">Cytoplasm</location>
    </subcellularLocation>
</comment>
<dbReference type="EMBL" id="CP050964">
    <property type="protein sequence ID" value="QIX93857.1"/>
    <property type="molecule type" value="Genomic_DNA"/>
</dbReference>
<dbReference type="InterPro" id="IPR002104">
    <property type="entry name" value="Integrase_catalytic"/>
</dbReference>
<protein>
    <submittedName>
        <fullName evidence="15">Integrase/recombinase XerD</fullName>
    </submittedName>
    <submittedName>
        <fullName evidence="14">Tyrosine-type recombinase/integrase</fullName>
    </submittedName>
</protein>
<keyword evidence="8 11" id="KW-0238">DNA-binding</keyword>
<evidence type="ECO:0000256" key="10">
    <source>
        <dbReference type="ARBA" id="ARBA00023306"/>
    </source>
</evidence>
<comment type="function">
    <text evidence="1">Site-specific tyrosine recombinase, which acts by catalyzing the cutting and rejoining of the recombining DNA molecules.</text>
</comment>
<evidence type="ECO:0000313" key="14">
    <source>
        <dbReference type="EMBL" id="QIX93857.1"/>
    </source>
</evidence>
<evidence type="ECO:0000256" key="11">
    <source>
        <dbReference type="PROSITE-ProRule" id="PRU01248"/>
    </source>
</evidence>
<dbReference type="InterPro" id="IPR044068">
    <property type="entry name" value="CB"/>
</dbReference>
<evidence type="ECO:0000256" key="6">
    <source>
        <dbReference type="ARBA" id="ARBA00022829"/>
    </source>
</evidence>
<dbReference type="NCBIfam" id="NF040815">
    <property type="entry name" value="recomb_XerA_Arch"/>
    <property type="match status" value="1"/>
</dbReference>
<evidence type="ECO:0000313" key="17">
    <source>
        <dbReference type="Proteomes" id="UP000501069"/>
    </source>
</evidence>
<accession>A0A1I0KGC2</accession>
<dbReference type="SUPFAM" id="SSF56349">
    <property type="entry name" value="DNA breaking-rejoining enzymes"/>
    <property type="match status" value="1"/>
</dbReference>
<dbReference type="GO" id="GO:0007059">
    <property type="term" value="P:chromosome segregation"/>
    <property type="evidence" value="ECO:0007669"/>
    <property type="project" value="UniProtKB-KW"/>
</dbReference>
<proteinExistence type="inferred from homology"/>
<evidence type="ECO:0000313" key="15">
    <source>
        <dbReference type="EMBL" id="SEU22872.1"/>
    </source>
</evidence>
<dbReference type="InterPro" id="IPR010998">
    <property type="entry name" value="Integrase_recombinase_N"/>
</dbReference>
<dbReference type="AlphaFoldDB" id="A0A1I0KGC2"/>
<dbReference type="PANTHER" id="PTHR30349">
    <property type="entry name" value="PHAGE INTEGRASE-RELATED"/>
    <property type="match status" value="1"/>
</dbReference>
<dbReference type="Pfam" id="PF00589">
    <property type="entry name" value="Phage_integrase"/>
    <property type="match status" value="1"/>
</dbReference>
<keyword evidence="5" id="KW-0132">Cell division</keyword>
<evidence type="ECO:0000256" key="4">
    <source>
        <dbReference type="ARBA" id="ARBA00022490"/>
    </source>
</evidence>